<sequence>MRIARWNRRQAGWEQIRESRSERVSIVEMSWTATGGGKRSNKDDMANKATALSPLVPRSAGGRGDRSCLQARRTGSMAVKAHAGSWQLRRAKFSTVTNCFPACRRR</sequence>
<comment type="caution">
    <text evidence="2">The sequence shown here is derived from an EMBL/GenBank/DDBJ whole genome shotgun (WGS) entry which is preliminary data.</text>
</comment>
<reference evidence="2 3" key="1">
    <citation type="journal article" date="2019" name="Philos. Trans. R. Soc. Lond., B, Biol. Sci.">
        <title>Ant behaviour and brain gene expression of defending hosts depend on the ecological success of the intruding social parasite.</title>
        <authorList>
            <person name="Kaur R."/>
            <person name="Stoldt M."/>
            <person name="Jongepier E."/>
            <person name="Feldmeyer B."/>
            <person name="Menzel F."/>
            <person name="Bornberg-Bauer E."/>
            <person name="Foitzik S."/>
        </authorList>
    </citation>
    <scope>NUCLEOTIDE SEQUENCE [LARGE SCALE GENOMIC DNA]</scope>
    <source>
        <tissue evidence="2">Whole body</tissue>
    </source>
</reference>
<proteinExistence type="predicted"/>
<accession>A0A4S2KAW3</accession>
<dbReference type="AlphaFoldDB" id="A0A4S2KAW3"/>
<evidence type="ECO:0000256" key="1">
    <source>
        <dbReference type="SAM" id="MobiDB-lite"/>
    </source>
</evidence>
<dbReference type="Proteomes" id="UP000310200">
    <property type="component" value="Unassembled WGS sequence"/>
</dbReference>
<gene>
    <name evidence="2" type="ORF">DBV15_02713</name>
</gene>
<dbReference type="EMBL" id="QBLH01003027">
    <property type="protein sequence ID" value="TGZ45936.1"/>
    <property type="molecule type" value="Genomic_DNA"/>
</dbReference>
<name>A0A4S2KAW3_9HYME</name>
<feature type="region of interest" description="Disordered" evidence="1">
    <location>
        <begin position="34"/>
        <end position="67"/>
    </location>
</feature>
<evidence type="ECO:0000313" key="2">
    <source>
        <dbReference type="EMBL" id="TGZ45936.1"/>
    </source>
</evidence>
<organism evidence="2 3">
    <name type="scientific">Temnothorax longispinosus</name>
    <dbReference type="NCBI Taxonomy" id="300112"/>
    <lineage>
        <taxon>Eukaryota</taxon>
        <taxon>Metazoa</taxon>
        <taxon>Ecdysozoa</taxon>
        <taxon>Arthropoda</taxon>
        <taxon>Hexapoda</taxon>
        <taxon>Insecta</taxon>
        <taxon>Pterygota</taxon>
        <taxon>Neoptera</taxon>
        <taxon>Endopterygota</taxon>
        <taxon>Hymenoptera</taxon>
        <taxon>Apocrita</taxon>
        <taxon>Aculeata</taxon>
        <taxon>Formicoidea</taxon>
        <taxon>Formicidae</taxon>
        <taxon>Myrmicinae</taxon>
        <taxon>Temnothorax</taxon>
    </lineage>
</organism>
<protein>
    <submittedName>
        <fullName evidence="2">Uncharacterized protein</fullName>
    </submittedName>
</protein>
<evidence type="ECO:0000313" key="3">
    <source>
        <dbReference type="Proteomes" id="UP000310200"/>
    </source>
</evidence>
<keyword evidence="3" id="KW-1185">Reference proteome</keyword>